<gene>
    <name evidence="1" type="ORF">C7M84_022846</name>
</gene>
<comment type="caution">
    <text evidence="1">The sequence shown here is derived from an EMBL/GenBank/DDBJ whole genome shotgun (WGS) entry which is preliminary data.</text>
</comment>
<protein>
    <submittedName>
        <fullName evidence="1">Uncharacterized protein</fullName>
    </submittedName>
</protein>
<evidence type="ECO:0000313" key="1">
    <source>
        <dbReference type="EMBL" id="ROT83972.1"/>
    </source>
</evidence>
<evidence type="ECO:0000313" key="2">
    <source>
        <dbReference type="Proteomes" id="UP000283509"/>
    </source>
</evidence>
<organism evidence="1 2">
    <name type="scientific">Penaeus vannamei</name>
    <name type="common">Whiteleg shrimp</name>
    <name type="synonym">Litopenaeus vannamei</name>
    <dbReference type="NCBI Taxonomy" id="6689"/>
    <lineage>
        <taxon>Eukaryota</taxon>
        <taxon>Metazoa</taxon>
        <taxon>Ecdysozoa</taxon>
        <taxon>Arthropoda</taxon>
        <taxon>Crustacea</taxon>
        <taxon>Multicrustacea</taxon>
        <taxon>Malacostraca</taxon>
        <taxon>Eumalacostraca</taxon>
        <taxon>Eucarida</taxon>
        <taxon>Decapoda</taxon>
        <taxon>Dendrobranchiata</taxon>
        <taxon>Penaeoidea</taxon>
        <taxon>Penaeidae</taxon>
        <taxon>Penaeus</taxon>
    </lineage>
</organism>
<name>A0A423U5M8_PENVA</name>
<reference evidence="1 2" key="2">
    <citation type="submission" date="2019-01" db="EMBL/GenBank/DDBJ databases">
        <title>The decoding of complex shrimp genome reveals the adaptation for benthos swimmer, frequently molting mechanism and breeding impact on genome.</title>
        <authorList>
            <person name="Sun Y."/>
            <person name="Gao Y."/>
            <person name="Yu Y."/>
        </authorList>
    </citation>
    <scope>NUCLEOTIDE SEQUENCE [LARGE SCALE GENOMIC DNA]</scope>
    <source>
        <tissue evidence="1">Muscle</tissue>
    </source>
</reference>
<sequence length="434" mass="48480">MPTIHSILHFFPPFKPFSSDSSSPLSISCTLTHNQVTVHTYFFLLFSSSFTYSPPPFLPFISSVSYLLIFTRPCLLLSLPCAPPLPSLLPLKTSCLPSLRLSLFPLPYPLPLYSFLLSINHFQFIFNPFLFLGHFLPLHFHIFVPPSSCVSLNSSYSYSFSVYPIPPFLSFTPPSFPYIPFSLYPFFLLSLYSLHSFSFSSSSPSSPIFPPFLSFTTINIPSFPSFLLPLPYIPSFPSPSLPPPLPLYSLFSFTLSSSSPFAIFPPFLHPLFLLPFFPYIPSFPLPSHPPPLLPLYSLLSFTLPFFPYIPPYPSPSLSPPYFPTFPPFLHLSPLPSPYIPSFSSSLPSPYIPFLHPLFLLPSFPYIPSFPSPSLPPPLLPLYSLLSFTFSSSSPPSSHHASVRASQFFICILAGVEGARGRPWEKCASGSGIRR</sequence>
<keyword evidence="2" id="KW-1185">Reference proteome</keyword>
<dbReference type="EMBL" id="QCYY01000613">
    <property type="protein sequence ID" value="ROT83972.1"/>
    <property type="molecule type" value="Genomic_DNA"/>
</dbReference>
<dbReference type="AlphaFoldDB" id="A0A423U5M8"/>
<accession>A0A423U5M8</accession>
<reference evidence="1 2" key="1">
    <citation type="submission" date="2018-04" db="EMBL/GenBank/DDBJ databases">
        <authorList>
            <person name="Zhang X."/>
            <person name="Yuan J."/>
            <person name="Li F."/>
            <person name="Xiang J."/>
        </authorList>
    </citation>
    <scope>NUCLEOTIDE SEQUENCE [LARGE SCALE GENOMIC DNA]</scope>
    <source>
        <tissue evidence="1">Muscle</tissue>
    </source>
</reference>
<dbReference type="Proteomes" id="UP000283509">
    <property type="component" value="Unassembled WGS sequence"/>
</dbReference>
<proteinExistence type="predicted"/>